<evidence type="ECO:0000256" key="2">
    <source>
        <dbReference type="ARBA" id="ARBA00022723"/>
    </source>
</evidence>
<keyword evidence="12" id="KW-1185">Reference proteome</keyword>
<keyword evidence="6" id="KW-0238">DNA-binding</keyword>
<dbReference type="SMART" id="SM00132">
    <property type="entry name" value="LIM"/>
    <property type="match status" value="1"/>
</dbReference>
<evidence type="ECO:0000256" key="1">
    <source>
        <dbReference type="ARBA" id="ARBA00004123"/>
    </source>
</evidence>
<keyword evidence="5 9" id="KW-0440">LIM domain</keyword>
<dbReference type="GO" id="GO:0005634">
    <property type="term" value="C:nucleus"/>
    <property type="evidence" value="ECO:0007669"/>
    <property type="project" value="UniProtKB-SubCell"/>
</dbReference>
<evidence type="ECO:0000313" key="12">
    <source>
        <dbReference type="Proteomes" id="UP000292052"/>
    </source>
</evidence>
<keyword evidence="2 9" id="KW-0479">Metal-binding</keyword>
<comment type="subcellular location">
    <subcellularLocation>
        <location evidence="1">Nucleus</location>
    </subcellularLocation>
</comment>
<sequence length="96" mass="11208">MSSRRVANYLSCSGLFFPKQKHILKVILNVFFYLQTEYRLCSACGEPISDKFLLEVSGRSWHARCLRCCVCQLQLDRQPSCFIRDRAIYCKADYAK</sequence>
<reference evidence="11 12" key="1">
    <citation type="submission" date="2017-03" db="EMBL/GenBank/DDBJ databases">
        <title>Genome of the blue death feigning beetle - Asbolus verrucosus.</title>
        <authorList>
            <person name="Rider S.D."/>
        </authorList>
    </citation>
    <scope>NUCLEOTIDE SEQUENCE [LARGE SCALE GENOMIC DNA]</scope>
    <source>
        <strain evidence="11">Butters</strain>
        <tissue evidence="11">Head and leg muscle</tissue>
    </source>
</reference>
<dbReference type="SUPFAM" id="SSF57716">
    <property type="entry name" value="Glucocorticoid receptor-like (DNA-binding domain)"/>
    <property type="match status" value="2"/>
</dbReference>
<feature type="domain" description="LIM zinc-binding" evidence="10">
    <location>
        <begin position="39"/>
        <end position="96"/>
    </location>
</feature>
<dbReference type="OrthoDB" id="10068367at2759"/>
<evidence type="ECO:0000256" key="6">
    <source>
        <dbReference type="ARBA" id="ARBA00023125"/>
    </source>
</evidence>
<dbReference type="EMBL" id="QDEB01010414">
    <property type="protein sequence ID" value="RZC42154.1"/>
    <property type="molecule type" value="Genomic_DNA"/>
</dbReference>
<name>A0A482WAQ8_ASBVE</name>
<keyword evidence="3" id="KW-0677">Repeat</keyword>
<evidence type="ECO:0000256" key="7">
    <source>
        <dbReference type="ARBA" id="ARBA00023155"/>
    </source>
</evidence>
<evidence type="ECO:0000259" key="10">
    <source>
        <dbReference type="PROSITE" id="PS50023"/>
    </source>
</evidence>
<protein>
    <submittedName>
        <fullName evidence="11">LIM domain containing protein</fullName>
    </submittedName>
</protein>
<dbReference type="GO" id="GO:0000977">
    <property type="term" value="F:RNA polymerase II transcription regulatory region sequence-specific DNA binding"/>
    <property type="evidence" value="ECO:0007669"/>
    <property type="project" value="TreeGrafter"/>
</dbReference>
<evidence type="ECO:0000313" key="11">
    <source>
        <dbReference type="EMBL" id="RZC42154.1"/>
    </source>
</evidence>
<dbReference type="InterPro" id="IPR050453">
    <property type="entry name" value="LIM_Homeobox_TF"/>
</dbReference>
<dbReference type="InterPro" id="IPR001781">
    <property type="entry name" value="Znf_LIM"/>
</dbReference>
<dbReference type="PANTHER" id="PTHR24208">
    <property type="entry name" value="LIM/HOMEOBOX PROTEIN LHX"/>
    <property type="match status" value="1"/>
</dbReference>
<dbReference type="Proteomes" id="UP000292052">
    <property type="component" value="Unassembled WGS sequence"/>
</dbReference>
<dbReference type="PROSITE" id="PS50023">
    <property type="entry name" value="LIM_DOMAIN_2"/>
    <property type="match status" value="1"/>
</dbReference>
<dbReference type="STRING" id="1661398.A0A482WAQ8"/>
<evidence type="ECO:0000256" key="4">
    <source>
        <dbReference type="ARBA" id="ARBA00022833"/>
    </source>
</evidence>
<dbReference type="Pfam" id="PF00412">
    <property type="entry name" value="LIM"/>
    <property type="match status" value="1"/>
</dbReference>
<evidence type="ECO:0000256" key="5">
    <source>
        <dbReference type="ARBA" id="ARBA00023038"/>
    </source>
</evidence>
<dbReference type="GO" id="GO:0046872">
    <property type="term" value="F:metal ion binding"/>
    <property type="evidence" value="ECO:0007669"/>
    <property type="project" value="UniProtKB-KW"/>
</dbReference>
<gene>
    <name evidence="11" type="ORF">BDFB_010267</name>
</gene>
<dbReference type="AlphaFoldDB" id="A0A482WAQ8"/>
<keyword evidence="7" id="KW-0371">Homeobox</keyword>
<organism evidence="11 12">
    <name type="scientific">Asbolus verrucosus</name>
    <name type="common">Desert ironclad beetle</name>
    <dbReference type="NCBI Taxonomy" id="1661398"/>
    <lineage>
        <taxon>Eukaryota</taxon>
        <taxon>Metazoa</taxon>
        <taxon>Ecdysozoa</taxon>
        <taxon>Arthropoda</taxon>
        <taxon>Hexapoda</taxon>
        <taxon>Insecta</taxon>
        <taxon>Pterygota</taxon>
        <taxon>Neoptera</taxon>
        <taxon>Endopterygota</taxon>
        <taxon>Coleoptera</taxon>
        <taxon>Polyphaga</taxon>
        <taxon>Cucujiformia</taxon>
        <taxon>Tenebrionidae</taxon>
        <taxon>Pimeliinae</taxon>
        <taxon>Asbolus</taxon>
    </lineage>
</organism>
<dbReference type="FunFam" id="2.10.110.10:FF:000006">
    <property type="entry name" value="LIM homeobox transcription factor 1-beta"/>
    <property type="match status" value="1"/>
</dbReference>
<evidence type="ECO:0000256" key="3">
    <source>
        <dbReference type="ARBA" id="ARBA00022737"/>
    </source>
</evidence>
<dbReference type="PANTHER" id="PTHR24208:SF127">
    <property type="entry name" value="LIM_HOMEOBOX PROTEIN AWH"/>
    <property type="match status" value="1"/>
</dbReference>
<dbReference type="GO" id="GO:0000981">
    <property type="term" value="F:DNA-binding transcription factor activity, RNA polymerase II-specific"/>
    <property type="evidence" value="ECO:0007669"/>
    <property type="project" value="TreeGrafter"/>
</dbReference>
<accession>A0A482WAQ8</accession>
<keyword evidence="8" id="KW-0539">Nucleus</keyword>
<dbReference type="GO" id="GO:0030182">
    <property type="term" value="P:neuron differentiation"/>
    <property type="evidence" value="ECO:0007669"/>
    <property type="project" value="TreeGrafter"/>
</dbReference>
<evidence type="ECO:0000256" key="8">
    <source>
        <dbReference type="ARBA" id="ARBA00023242"/>
    </source>
</evidence>
<dbReference type="Gene3D" id="2.10.110.10">
    <property type="entry name" value="Cysteine Rich Protein"/>
    <property type="match status" value="1"/>
</dbReference>
<dbReference type="PROSITE" id="PS00478">
    <property type="entry name" value="LIM_DOMAIN_1"/>
    <property type="match status" value="1"/>
</dbReference>
<proteinExistence type="predicted"/>
<dbReference type="CDD" id="cd09373">
    <property type="entry name" value="LIM1_AWH"/>
    <property type="match status" value="1"/>
</dbReference>
<keyword evidence="4 9" id="KW-0862">Zinc</keyword>
<evidence type="ECO:0000256" key="9">
    <source>
        <dbReference type="PROSITE-ProRule" id="PRU00125"/>
    </source>
</evidence>
<comment type="caution">
    <text evidence="11">The sequence shown here is derived from an EMBL/GenBank/DDBJ whole genome shotgun (WGS) entry which is preliminary data.</text>
</comment>